<feature type="transmembrane region" description="Helical" evidence="1">
    <location>
        <begin position="216"/>
        <end position="234"/>
    </location>
</feature>
<sequence>MILAESEKVEFSILSIRLNAIIPLKEIVGTYDCSAKIDSVTGCYSCPRAAKMIVTCSSEQKETAAHLKCGHDDFALLCAPGGVANDLLLLRNQSELSEECRLSCGKIDIPVELKAELHYVPPRWNEVKKEFWRKETKRDPIQSILATNWSELIPSLDASRLVDPAAVIDSAKELIRTGKEGIDKVVDSVSSHVDEIKKKMMPDWLRILWFIWDRKGLFLLNLILLAIIVGFAWYNPTAFFGGIGKAALWLGKTTLKVINWTLKFSFKRITEGFNKCRRMLKRGKDKFA</sequence>
<gene>
    <name evidence="2" type="ORF">WR25_23211</name>
</gene>
<dbReference type="OrthoDB" id="5877595at2759"/>
<evidence type="ECO:0000313" key="3">
    <source>
        <dbReference type="Proteomes" id="UP000218231"/>
    </source>
</evidence>
<comment type="caution">
    <text evidence="2">The sequence shown here is derived from an EMBL/GenBank/DDBJ whole genome shotgun (WGS) entry which is preliminary data.</text>
</comment>
<name>A0A2A2M3F1_9BILA</name>
<accession>A0A2A2M3F1</accession>
<keyword evidence="1" id="KW-0472">Membrane</keyword>
<dbReference type="AlphaFoldDB" id="A0A2A2M3F1"/>
<proteinExistence type="predicted"/>
<evidence type="ECO:0000256" key="1">
    <source>
        <dbReference type="SAM" id="Phobius"/>
    </source>
</evidence>
<dbReference type="EMBL" id="LIAE01005858">
    <property type="protein sequence ID" value="PAV92962.1"/>
    <property type="molecule type" value="Genomic_DNA"/>
</dbReference>
<keyword evidence="1" id="KW-1133">Transmembrane helix</keyword>
<protein>
    <recommendedName>
        <fullName evidence="4">Phlebovirus glycoprotein G2 fusion domain-containing protein</fullName>
    </recommendedName>
</protein>
<evidence type="ECO:0000313" key="2">
    <source>
        <dbReference type="EMBL" id="PAV92962.1"/>
    </source>
</evidence>
<dbReference type="Proteomes" id="UP000218231">
    <property type="component" value="Unassembled WGS sequence"/>
</dbReference>
<dbReference type="Gene3D" id="2.60.40.3770">
    <property type="match status" value="1"/>
</dbReference>
<reference evidence="2 3" key="1">
    <citation type="journal article" date="2017" name="Curr. Biol.">
        <title>Genome architecture and evolution of a unichromosomal asexual nematode.</title>
        <authorList>
            <person name="Fradin H."/>
            <person name="Zegar C."/>
            <person name="Gutwein M."/>
            <person name="Lucas J."/>
            <person name="Kovtun M."/>
            <person name="Corcoran D."/>
            <person name="Baugh L.R."/>
            <person name="Kiontke K."/>
            <person name="Gunsalus K."/>
            <person name="Fitch D.H."/>
            <person name="Piano F."/>
        </authorList>
    </citation>
    <scope>NUCLEOTIDE SEQUENCE [LARGE SCALE GENOMIC DNA]</scope>
    <source>
        <strain evidence="2">PF1309</strain>
    </source>
</reference>
<evidence type="ECO:0008006" key="4">
    <source>
        <dbReference type="Google" id="ProtNLM"/>
    </source>
</evidence>
<keyword evidence="1" id="KW-0812">Transmembrane</keyword>
<keyword evidence="3" id="KW-1185">Reference proteome</keyword>
<organism evidence="2 3">
    <name type="scientific">Diploscapter pachys</name>
    <dbReference type="NCBI Taxonomy" id="2018661"/>
    <lineage>
        <taxon>Eukaryota</taxon>
        <taxon>Metazoa</taxon>
        <taxon>Ecdysozoa</taxon>
        <taxon>Nematoda</taxon>
        <taxon>Chromadorea</taxon>
        <taxon>Rhabditida</taxon>
        <taxon>Rhabditina</taxon>
        <taxon>Rhabditomorpha</taxon>
        <taxon>Rhabditoidea</taxon>
        <taxon>Rhabditidae</taxon>
        <taxon>Diploscapter</taxon>
    </lineage>
</organism>